<dbReference type="RefSeq" id="WP_115361704.1">
    <property type="nucleotide sequence ID" value="NZ_QDKL01000002.1"/>
</dbReference>
<dbReference type="Gene3D" id="3.60.10.10">
    <property type="entry name" value="Endonuclease/exonuclease/phosphatase"/>
    <property type="match status" value="1"/>
</dbReference>
<dbReference type="PANTHER" id="PTHR11371">
    <property type="entry name" value="DEOXYRIBONUCLEASE"/>
    <property type="match status" value="1"/>
</dbReference>
<keyword evidence="1" id="KW-0732">Signal</keyword>
<keyword evidence="3" id="KW-1185">Reference proteome</keyword>
<feature type="chain" id="PRO_5047389015" description="Endonuclease/exonuclease/phosphatase domain-containing protein" evidence="1">
    <location>
        <begin position="22"/>
        <end position="524"/>
    </location>
</feature>
<evidence type="ECO:0008006" key="4">
    <source>
        <dbReference type="Google" id="ProtNLM"/>
    </source>
</evidence>
<comment type="caution">
    <text evidence="2">The sequence shown here is derived from an EMBL/GenBank/DDBJ whole genome shotgun (WGS) entry which is preliminary data.</text>
</comment>
<proteinExistence type="predicted"/>
<dbReference type="SUPFAM" id="SSF56219">
    <property type="entry name" value="DNase I-like"/>
    <property type="match status" value="1"/>
</dbReference>
<evidence type="ECO:0000256" key="1">
    <source>
        <dbReference type="SAM" id="SignalP"/>
    </source>
</evidence>
<dbReference type="EMBL" id="QDKL01000002">
    <property type="protein sequence ID" value="RZF21872.1"/>
    <property type="molecule type" value="Genomic_DNA"/>
</dbReference>
<accession>A0ABY0IFZ3</accession>
<name>A0ABY0IFZ3_9BACT</name>
<gene>
    <name evidence="2" type="ORF">DAY19_09285</name>
</gene>
<reference evidence="3" key="1">
    <citation type="journal article" date="2019" name="Int. J. Syst. Evol. Microbiol.">
        <title>Halobacteriovorax valvorus sp. nov., a novel prokaryotic predator isolated from coastal seawater of China.</title>
        <authorList>
            <person name="Chen M.-X."/>
        </authorList>
    </citation>
    <scope>NUCLEOTIDE SEQUENCE [LARGE SCALE GENOMIC DNA]</scope>
    <source>
        <strain evidence="3">BL9</strain>
    </source>
</reference>
<dbReference type="PANTHER" id="PTHR11371:SF31">
    <property type="entry name" value="EXTRACELLULAR NUCLEASE"/>
    <property type="match status" value="1"/>
</dbReference>
<dbReference type="InterPro" id="IPR036691">
    <property type="entry name" value="Endo/exonu/phosph_ase_sf"/>
</dbReference>
<feature type="signal peptide" evidence="1">
    <location>
        <begin position="1"/>
        <end position="21"/>
    </location>
</feature>
<evidence type="ECO:0000313" key="2">
    <source>
        <dbReference type="EMBL" id="RZF21872.1"/>
    </source>
</evidence>
<evidence type="ECO:0000313" key="3">
    <source>
        <dbReference type="Proteomes" id="UP000443582"/>
    </source>
</evidence>
<sequence>MVNLFRVLVLSTFLLPNLVHAELDGATESEIETCRQLKVFLDGNVGEVECQSEYQIYSKFVGKYSRSKVKSKYNQVRIAAFNLFKPGATQTEYKDHQLVAQIIDHWDVVAAVELTSNNGLSKRHNEGIVEYYTSRLAQMTEQGADLSASVTRNELALIREQFDFPGYIEVLKELQKLDASWSLVLSGKQEGSENSTVKELTGFYYRSSVVDLKATQYCRDKYGRNGKYGCLPVLDEKTFGRDVDGLFSRRPFLATFESGEFDFTLLSTHVIHNTPSDEDLQKKILRNVYGVEDYKDIGPGVTQLKFARFAEVRLMAELVEYLKKSYYEQDYIILGDFNLESTNDYWETFFNDFRGLELKIEGATSMALGKSLSDGTITHGTKSNYDHFLFDPNETRNCKGSNTAKIFNFIEGDFSKLINRRYLVRSNAKYQSQTRDVEMYRLKAGGREKVENLVDNYTRSIQNKLTVKNNKLVPRFDMEESQKEFYDRVIDSQLFDKTYYNYLKEVISDHLPIYMNCSNQYDND</sequence>
<protein>
    <recommendedName>
        <fullName evidence="4">Endonuclease/exonuclease/phosphatase domain-containing protein</fullName>
    </recommendedName>
</protein>
<organism evidence="2 3">
    <name type="scientific">Halobacteriovorax vibrionivorans</name>
    <dbReference type="NCBI Taxonomy" id="2152716"/>
    <lineage>
        <taxon>Bacteria</taxon>
        <taxon>Pseudomonadati</taxon>
        <taxon>Bdellovibrionota</taxon>
        <taxon>Bacteriovoracia</taxon>
        <taxon>Bacteriovoracales</taxon>
        <taxon>Halobacteriovoraceae</taxon>
        <taxon>Halobacteriovorax</taxon>
    </lineage>
</organism>
<dbReference type="Proteomes" id="UP000443582">
    <property type="component" value="Unassembled WGS sequence"/>
</dbReference>